<dbReference type="InterPro" id="IPR021078">
    <property type="entry name" value="Membrane-integrating_Mistic"/>
</dbReference>
<dbReference type="AlphaFoldDB" id="A0A4R2P4Q6"/>
<dbReference type="EMBL" id="SLXK01000008">
    <property type="protein sequence ID" value="TCP29733.1"/>
    <property type="molecule type" value="Genomic_DNA"/>
</dbReference>
<proteinExistence type="predicted"/>
<keyword evidence="2" id="KW-1185">Reference proteome</keyword>
<dbReference type="Proteomes" id="UP000295416">
    <property type="component" value="Unassembled WGS sequence"/>
</dbReference>
<sequence length="114" mass="13271">MSILFYRGLTPLFGACCYRVMNMKANEKENKDFSNALDTIIELFNNLEDDEPLIEFGQDVIEDIERAKKMYGQNIINERINNVVREILSLLTLDEVNKKDSTDEESEEAEEEKE</sequence>
<gene>
    <name evidence="1" type="ORF">EV207_10824</name>
</gene>
<dbReference type="InterPro" id="IPR038193">
    <property type="entry name" value="Mistic_sf"/>
</dbReference>
<dbReference type="Gene3D" id="1.10.220.90">
    <property type="entry name" value="Mistic"/>
    <property type="match status" value="1"/>
</dbReference>
<name>A0A4R2P4Q6_9BACL</name>
<protein>
    <submittedName>
        <fullName evidence="1">Membrane-integrating protein Mistic</fullName>
    </submittedName>
</protein>
<accession>A0A4R2P4Q6</accession>
<evidence type="ECO:0000313" key="2">
    <source>
        <dbReference type="Proteomes" id="UP000295416"/>
    </source>
</evidence>
<organism evidence="1 2">
    <name type="scientific">Scopulibacillus darangshiensis</name>
    <dbReference type="NCBI Taxonomy" id="442528"/>
    <lineage>
        <taxon>Bacteria</taxon>
        <taxon>Bacillati</taxon>
        <taxon>Bacillota</taxon>
        <taxon>Bacilli</taxon>
        <taxon>Bacillales</taxon>
        <taxon>Sporolactobacillaceae</taxon>
        <taxon>Scopulibacillus</taxon>
    </lineage>
</organism>
<dbReference type="Pfam" id="PF11458">
    <property type="entry name" value="Mistic"/>
    <property type="match status" value="1"/>
</dbReference>
<comment type="caution">
    <text evidence="1">The sequence shown here is derived from an EMBL/GenBank/DDBJ whole genome shotgun (WGS) entry which is preliminary data.</text>
</comment>
<evidence type="ECO:0000313" key="1">
    <source>
        <dbReference type="EMBL" id="TCP29733.1"/>
    </source>
</evidence>
<reference evidence="1 2" key="1">
    <citation type="submission" date="2019-03" db="EMBL/GenBank/DDBJ databases">
        <title>Genomic Encyclopedia of Type Strains, Phase IV (KMG-IV): sequencing the most valuable type-strain genomes for metagenomic binning, comparative biology and taxonomic classification.</title>
        <authorList>
            <person name="Goeker M."/>
        </authorList>
    </citation>
    <scope>NUCLEOTIDE SEQUENCE [LARGE SCALE GENOMIC DNA]</scope>
    <source>
        <strain evidence="1 2">DSM 19377</strain>
    </source>
</reference>